<dbReference type="Proteomes" id="UP000008367">
    <property type="component" value="Unassembled WGS sequence"/>
</dbReference>
<protein>
    <submittedName>
        <fullName evidence="1">Major Facilitator Superfamily protein</fullName>
    </submittedName>
</protein>
<name>A0A454CW58_VIBHA</name>
<sequence>IEMVFVLPSRFYCLFSYSRLGKHS</sequence>
<evidence type="ECO:0000313" key="2">
    <source>
        <dbReference type="Proteomes" id="UP000008367"/>
    </source>
</evidence>
<dbReference type="EMBL" id="AJSR01001555">
    <property type="protein sequence ID" value="EKM30645.1"/>
    <property type="molecule type" value="Genomic_DNA"/>
</dbReference>
<feature type="non-terminal residue" evidence="1">
    <location>
        <position position="1"/>
    </location>
</feature>
<accession>A0A454CW58</accession>
<reference evidence="1 2" key="1">
    <citation type="submission" date="2012-10" db="EMBL/GenBank/DDBJ databases">
        <title>Genome sequence of Vibrio Cholerae HENC-02.</title>
        <authorList>
            <person name="Eppinger M."/>
            <person name="Hasan N.A."/>
            <person name="Sengamalay N."/>
            <person name="Hine E."/>
            <person name="Su Q."/>
            <person name="Daugherty S.C."/>
            <person name="Young S."/>
            <person name="Sadzewicz L."/>
            <person name="Tallon L."/>
            <person name="Cebula T.A."/>
            <person name="Ravel J."/>
            <person name="Colwell R.R."/>
        </authorList>
    </citation>
    <scope>NUCLEOTIDE SEQUENCE [LARGE SCALE GENOMIC DNA]</scope>
    <source>
        <strain evidence="1 2">HENC-02</strain>
    </source>
</reference>
<gene>
    <name evidence="1" type="ORF">VCHENC02_3639B</name>
</gene>
<proteinExistence type="predicted"/>
<comment type="caution">
    <text evidence="1">The sequence shown here is derived from an EMBL/GenBank/DDBJ whole genome shotgun (WGS) entry which is preliminary data.</text>
</comment>
<dbReference type="AlphaFoldDB" id="A0A454CW58"/>
<organism evidence="1 2">
    <name type="scientific">Vibrio harveyi</name>
    <name type="common">Beneckea harveyi</name>
    <dbReference type="NCBI Taxonomy" id="669"/>
    <lineage>
        <taxon>Bacteria</taxon>
        <taxon>Pseudomonadati</taxon>
        <taxon>Pseudomonadota</taxon>
        <taxon>Gammaproteobacteria</taxon>
        <taxon>Vibrionales</taxon>
        <taxon>Vibrionaceae</taxon>
        <taxon>Vibrio</taxon>
    </lineage>
</organism>
<evidence type="ECO:0000313" key="1">
    <source>
        <dbReference type="EMBL" id="EKM30645.1"/>
    </source>
</evidence>